<dbReference type="Gene3D" id="3.30.1240.10">
    <property type="match status" value="1"/>
</dbReference>
<proteinExistence type="predicted"/>
<accession>A0A315ZQ94</accession>
<dbReference type="EMBL" id="UHJJ01000017">
    <property type="protein sequence ID" value="SUQ15889.1"/>
    <property type="molecule type" value="Genomic_DNA"/>
</dbReference>
<gene>
    <name evidence="1" type="ORF">SAMN05216529_11766</name>
</gene>
<dbReference type="AlphaFoldDB" id="A0A315ZQ94"/>
<evidence type="ECO:0000313" key="2">
    <source>
        <dbReference type="Proteomes" id="UP000254051"/>
    </source>
</evidence>
<dbReference type="GO" id="GO:0016791">
    <property type="term" value="F:phosphatase activity"/>
    <property type="evidence" value="ECO:0007669"/>
    <property type="project" value="TreeGrafter"/>
</dbReference>
<protein>
    <submittedName>
        <fullName evidence="1">Uncharacterized protein</fullName>
    </submittedName>
</protein>
<dbReference type="NCBIfam" id="TIGR01484">
    <property type="entry name" value="HAD-SF-IIB"/>
    <property type="match status" value="1"/>
</dbReference>
<reference evidence="2" key="1">
    <citation type="submission" date="2017-07" db="EMBL/GenBank/DDBJ databases">
        <authorList>
            <person name="Varghese N."/>
            <person name="Submissions S."/>
        </authorList>
    </citation>
    <scope>NUCLEOTIDE SEQUENCE [LARGE SCALE GENOMIC DNA]</scope>
    <source>
        <strain evidence="2">NLAE-zl-C134</strain>
    </source>
</reference>
<dbReference type="GO" id="GO:0000287">
    <property type="term" value="F:magnesium ion binding"/>
    <property type="evidence" value="ECO:0007669"/>
    <property type="project" value="TreeGrafter"/>
</dbReference>
<sequence>MKSKTLYVSDLDGTLLAPDGFLSEKSCQILNEVIRDGGKFSIATSRNLTAFLARTKGLDFQIPVILNTGACIYDLKVKHYKFVEPIPFHALINLKQKLDKNRIGGFIYTLRDEQLWLIYERYYDDCDYMYLEKRKLLYPSIAMTSEQLLSQKDEFTPIFFVAYGSYEKIQSVRQIESTLSDIKGTMSHDVYSNNYFIEFTECSVSKASAIQKLKNSLDVDEIVAFGDNTNDIEMLTQADRSYVTANGISDVKSLATRIIGSNNEDSVAQFIKRDFYS</sequence>
<dbReference type="GO" id="GO:0005829">
    <property type="term" value="C:cytosol"/>
    <property type="evidence" value="ECO:0007669"/>
    <property type="project" value="TreeGrafter"/>
</dbReference>
<dbReference type="Gene3D" id="3.40.50.1000">
    <property type="entry name" value="HAD superfamily/HAD-like"/>
    <property type="match status" value="1"/>
</dbReference>
<dbReference type="Proteomes" id="UP000254051">
    <property type="component" value="Unassembled WGS sequence"/>
</dbReference>
<dbReference type="PANTHER" id="PTHR10000">
    <property type="entry name" value="PHOSPHOSERINE PHOSPHATASE"/>
    <property type="match status" value="1"/>
</dbReference>
<keyword evidence="2" id="KW-1185">Reference proteome</keyword>
<dbReference type="InterPro" id="IPR006379">
    <property type="entry name" value="HAD-SF_hydro_IIB"/>
</dbReference>
<dbReference type="Pfam" id="PF08282">
    <property type="entry name" value="Hydrolase_3"/>
    <property type="match status" value="1"/>
</dbReference>
<dbReference type="OrthoDB" id="9810101at2"/>
<dbReference type="PANTHER" id="PTHR10000:SF8">
    <property type="entry name" value="HAD SUPERFAMILY HYDROLASE-LIKE, TYPE 3"/>
    <property type="match status" value="1"/>
</dbReference>
<dbReference type="InterPro" id="IPR023214">
    <property type="entry name" value="HAD_sf"/>
</dbReference>
<organism evidence="1 2">
    <name type="scientific">Faecalicatena contorta</name>
    <dbReference type="NCBI Taxonomy" id="39482"/>
    <lineage>
        <taxon>Bacteria</taxon>
        <taxon>Bacillati</taxon>
        <taxon>Bacillota</taxon>
        <taxon>Clostridia</taxon>
        <taxon>Lachnospirales</taxon>
        <taxon>Lachnospiraceae</taxon>
        <taxon>Faecalicatena</taxon>
    </lineage>
</organism>
<dbReference type="InterPro" id="IPR036412">
    <property type="entry name" value="HAD-like_sf"/>
</dbReference>
<dbReference type="RefSeq" id="WP_109714111.1">
    <property type="nucleotide sequence ID" value="NZ_QGDS01000017.1"/>
</dbReference>
<dbReference type="SUPFAM" id="SSF56784">
    <property type="entry name" value="HAD-like"/>
    <property type="match status" value="1"/>
</dbReference>
<evidence type="ECO:0000313" key="1">
    <source>
        <dbReference type="EMBL" id="SUQ15889.1"/>
    </source>
</evidence>
<name>A0A315ZQ94_9FIRM</name>